<dbReference type="AlphaFoldDB" id="A0A261G811"/>
<dbReference type="Proteomes" id="UP000216451">
    <property type="component" value="Unassembled WGS sequence"/>
</dbReference>
<organism evidence="1 2">
    <name type="scientific">Bifidobacterium aquikefiri</name>
    <dbReference type="NCBI Taxonomy" id="1653207"/>
    <lineage>
        <taxon>Bacteria</taxon>
        <taxon>Bacillati</taxon>
        <taxon>Actinomycetota</taxon>
        <taxon>Actinomycetes</taxon>
        <taxon>Bifidobacteriales</taxon>
        <taxon>Bifidobacteriaceae</taxon>
        <taxon>Bifidobacterium</taxon>
    </lineage>
</organism>
<sequence>MTASLRSRHVDLTSISHEQSYAENLVELNLSRNYDVRILQTLFSTGFHQPNIMFERLKQIVKEARKTESKESITQTLALSLIAIMNYDYIPSAVRSERSGL</sequence>
<dbReference type="EMBL" id="MWXA01000004">
    <property type="protein sequence ID" value="OZG67562.1"/>
    <property type="molecule type" value="Genomic_DNA"/>
</dbReference>
<evidence type="ECO:0000313" key="2">
    <source>
        <dbReference type="Proteomes" id="UP000216451"/>
    </source>
</evidence>
<keyword evidence="2" id="KW-1185">Reference proteome</keyword>
<accession>A0A261G811</accession>
<gene>
    <name evidence="1" type="ORF">BAQU_0654</name>
</gene>
<evidence type="ECO:0000313" key="1">
    <source>
        <dbReference type="EMBL" id="OZG67562.1"/>
    </source>
</evidence>
<protein>
    <submittedName>
        <fullName evidence="1">Uncharacterized protein</fullName>
    </submittedName>
</protein>
<reference evidence="1 2" key="1">
    <citation type="journal article" date="2017" name="BMC Genomics">
        <title>Comparative genomic and phylogenomic analyses of the Bifidobacteriaceae family.</title>
        <authorList>
            <person name="Lugli G.A."/>
            <person name="Milani C."/>
            <person name="Turroni F."/>
            <person name="Duranti S."/>
            <person name="Mancabelli L."/>
            <person name="Mangifesta M."/>
            <person name="Ferrario C."/>
            <person name="Modesto M."/>
            <person name="Mattarelli P."/>
            <person name="Jiri K."/>
            <person name="van Sinderen D."/>
            <person name="Ventura M."/>
        </authorList>
    </citation>
    <scope>NUCLEOTIDE SEQUENCE [LARGE SCALE GENOMIC DNA]</scope>
    <source>
        <strain evidence="1 2">LMG 28769</strain>
    </source>
</reference>
<comment type="caution">
    <text evidence="1">The sequence shown here is derived from an EMBL/GenBank/DDBJ whole genome shotgun (WGS) entry which is preliminary data.</text>
</comment>
<proteinExistence type="predicted"/>
<name>A0A261G811_9BIFI</name>